<dbReference type="RefSeq" id="WP_089199938.1">
    <property type="nucleotide sequence ID" value="NZ_NHRJ02000004.1"/>
</dbReference>
<dbReference type="InterPro" id="IPR006059">
    <property type="entry name" value="SBP"/>
</dbReference>
<organism evidence="2 3">
    <name type="scientific">Paenibacillus xerothermodurans</name>
    <dbReference type="NCBI Taxonomy" id="1977292"/>
    <lineage>
        <taxon>Bacteria</taxon>
        <taxon>Bacillati</taxon>
        <taxon>Bacillota</taxon>
        <taxon>Bacilli</taxon>
        <taxon>Bacillales</taxon>
        <taxon>Paenibacillaceae</taxon>
        <taxon>Paenibacillus</taxon>
    </lineage>
</organism>
<dbReference type="Pfam" id="PF01547">
    <property type="entry name" value="SBP_bac_1"/>
    <property type="match status" value="1"/>
</dbReference>
<feature type="signal peptide" evidence="1">
    <location>
        <begin position="1"/>
        <end position="21"/>
    </location>
</feature>
<evidence type="ECO:0000256" key="1">
    <source>
        <dbReference type="SAM" id="SignalP"/>
    </source>
</evidence>
<dbReference type="PANTHER" id="PTHR43649:SF12">
    <property type="entry name" value="DIACETYLCHITOBIOSE BINDING PROTEIN DASA"/>
    <property type="match status" value="1"/>
</dbReference>
<accession>A0A2W1P025</accession>
<feature type="chain" id="PRO_5016143661" evidence="1">
    <location>
        <begin position="22"/>
        <end position="437"/>
    </location>
</feature>
<dbReference type="Proteomes" id="UP000214746">
    <property type="component" value="Unassembled WGS sequence"/>
</dbReference>
<dbReference type="OrthoDB" id="9782846at2"/>
<dbReference type="EMBL" id="NHRJ02000004">
    <property type="protein sequence ID" value="PZE21082.1"/>
    <property type="molecule type" value="Genomic_DNA"/>
</dbReference>
<dbReference type="PANTHER" id="PTHR43649">
    <property type="entry name" value="ARABINOSE-BINDING PROTEIN-RELATED"/>
    <property type="match status" value="1"/>
</dbReference>
<keyword evidence="3" id="KW-1185">Reference proteome</keyword>
<evidence type="ECO:0000313" key="3">
    <source>
        <dbReference type="Proteomes" id="UP000214746"/>
    </source>
</evidence>
<comment type="caution">
    <text evidence="2">The sequence shown here is derived from an EMBL/GenBank/DDBJ whole genome shotgun (WGS) entry which is preliminary data.</text>
</comment>
<evidence type="ECO:0000313" key="2">
    <source>
        <dbReference type="EMBL" id="PZE21082.1"/>
    </source>
</evidence>
<dbReference type="CDD" id="cd13585">
    <property type="entry name" value="PBP2_TMBP_like"/>
    <property type="match status" value="1"/>
</dbReference>
<dbReference type="Gene3D" id="3.40.190.10">
    <property type="entry name" value="Periplasmic binding protein-like II"/>
    <property type="match status" value="1"/>
</dbReference>
<name>A0A2W1P025_PAEXE</name>
<reference evidence="2" key="1">
    <citation type="submission" date="2018-06" db="EMBL/GenBank/DDBJ databases">
        <title>Paenibacillus xerothermodurans sp. nov. an extremely dry heat resistant spore forming bacterium isolated from the soil of Cape Canaveral, Florida.</title>
        <authorList>
            <person name="Seuylemezian A."/>
            <person name="Kaur N."/>
            <person name="Patil P."/>
            <person name="Patil P."/>
            <person name="Mayilraj S."/>
            <person name="Vaishampayan P."/>
        </authorList>
    </citation>
    <scope>NUCLEOTIDE SEQUENCE [LARGE SCALE GENOMIC DNA]</scope>
    <source>
        <strain evidence="2">ATCC 27380</strain>
    </source>
</reference>
<dbReference type="SUPFAM" id="SSF53850">
    <property type="entry name" value="Periplasmic binding protein-like II"/>
    <property type="match status" value="1"/>
</dbReference>
<proteinExistence type="predicted"/>
<gene>
    <name evidence="2" type="ORF">CBW46_010415</name>
</gene>
<dbReference type="InterPro" id="IPR050490">
    <property type="entry name" value="Bact_solute-bd_prot1"/>
</dbReference>
<protein>
    <submittedName>
        <fullName evidence="2">Sugar ABC transporter substrate-binding protein</fullName>
    </submittedName>
</protein>
<keyword evidence="1" id="KW-0732">Signal</keyword>
<dbReference type="PROSITE" id="PS51257">
    <property type="entry name" value="PROKAR_LIPOPROTEIN"/>
    <property type="match status" value="1"/>
</dbReference>
<sequence>MKKRFVTVSLMSLMLSACSIGGPGSGEGGDATGDGKTVTLQFMGWEASPLETESVKNGLKRFMEAHPHVKVEYTPVPNAQYPSKLLTMLSGNAAPDVFFLGSAEYRAFQKRNVLLDLTPQFDEKYKLDDFIPSAAQIMQIDGKVYGVSSCTVSPVLFYNKQLFDKAGVPYPPSDPANAWTWDEFVDTARKLTVKDGDKIAQYGAFGFENFNIVTAQIFSNGGEMYNKDSTQSVIHSPEVSTVLQNHLDLRVKHAAAPETKMLENIGMKGAQMLQTGKVAMLAEGSFALQELAKMNFPVGVAVLPKFKEAVTHGQAHVHAASAKTKHPKEAWQLIDFLSSEDYQAQLIKEGLWMPNRKSMYTEEGIAKWHNDKVHPEGFKDLIPYFLNARVTPSALLRSNKVTAIITEEMDKYWYAGQTADQTLGSIQARSNEELARQ</sequence>
<dbReference type="AlphaFoldDB" id="A0A2W1P025"/>